<dbReference type="SUPFAM" id="SSF47576">
    <property type="entry name" value="Calponin-homology domain, CH-domain"/>
    <property type="match status" value="1"/>
</dbReference>
<dbReference type="InterPro" id="IPR050540">
    <property type="entry name" value="F-actin_Monoox_Mical"/>
</dbReference>
<evidence type="ECO:0000313" key="3">
    <source>
        <dbReference type="EMBL" id="AAY55613.1"/>
    </source>
</evidence>
<dbReference type="PANTHER" id="PTHR23167:SF84">
    <property type="entry name" value="ALPHA ACTININ 3-RELATED"/>
    <property type="match status" value="1"/>
</dbReference>
<dbReference type="AlphaFoldDB" id="Q4V409"/>
<gene>
    <name evidence="3" type="primary">Actn3</name>
</gene>
<dbReference type="Gene3D" id="1.10.418.10">
    <property type="entry name" value="Calponin-like domain"/>
    <property type="match status" value="1"/>
</dbReference>
<evidence type="ECO:0000256" key="1">
    <source>
        <dbReference type="SAM" id="Coils"/>
    </source>
</evidence>
<feature type="domain" description="Calponin-homology (CH)" evidence="2">
    <location>
        <begin position="482"/>
        <end position="586"/>
    </location>
</feature>
<dbReference type="VEuPathDB" id="VectorBase:FBgn0015008"/>
<protein>
    <submittedName>
        <fullName evidence="3">IP03156p</fullName>
    </submittedName>
</protein>
<proteinExistence type="evidence at transcript level"/>
<sequence length="592" mass="67760">MGSLLKELVCQIKEIQSDLKNDTHVGATNGEWSRKEVRKMKICLGKVILFTRSLRETFAESQESGNQEQSSKALVLLRCTRYIKRLSMVLTLLETEEGLNKVNKTLFQLDVDTILFELECIVKEALKSLSVSRFPYQESSCTTTETLVKESPICELNKLRLMLKNEKKKQELEIMGHNLIIMKEKTLVLQARKNQRAAENRLAEKQDRIKALEECLANCKFQLKNVNEQYQKLKKASNQLIRESNQIRPQKSWSVLVGRRKGRISTRTSFVWKSLKLDQSERETLMGLKKRLSEEKEIKLRAKTEMSKIRKAMDELCLGKGELQFGLQNKSETDASKDTLVVIDKALSALSQYNTLKFPDCNFQLSRLMKSLYGSLTTIRDRWIRKISSAVEPTPSCLKSNTPSLPEPPLTVSFSTDLFWDKIYKPCTQSNPVMPNTSLIPVLPKKQPKSLQLTCEPSVQYKVASRSSTTAPVPKYLGKTFGDRRLSLLRWCQERVKPYGIPMYEFSASWISGRALCAIIHSYLPDLIDKTYLAKKKPEEVLAYGIKVAKSIGVSDSVDLIRELRQGRPNLEKIVDFVEELQGYLDMYDTNI</sequence>
<accession>Q4V409</accession>
<dbReference type="ExpressionAtlas" id="Q4V409">
    <property type="expression patterns" value="baseline and differential"/>
</dbReference>
<dbReference type="InterPro" id="IPR036872">
    <property type="entry name" value="CH_dom_sf"/>
</dbReference>
<dbReference type="Bgee" id="FBgn0015008">
    <property type="expression patterns" value="Expressed in early elongation stage spermatid (Drosophila) in testis and 21 other cell types or tissues"/>
</dbReference>
<feature type="coiled-coil region" evidence="1">
    <location>
        <begin position="188"/>
        <end position="246"/>
    </location>
</feature>
<name>Q4V409_DROME</name>
<evidence type="ECO:0000259" key="2">
    <source>
        <dbReference type="PROSITE" id="PS50021"/>
    </source>
</evidence>
<reference evidence="3" key="1">
    <citation type="submission" date="2005-05" db="EMBL/GenBank/DDBJ databases">
        <authorList>
            <person name="Stapleton M."/>
            <person name="Carlson J."/>
            <person name="Chavez C."/>
            <person name="Frise E."/>
            <person name="George R."/>
            <person name="Pacleb J."/>
            <person name="Park S."/>
            <person name="Wan K."/>
            <person name="Yu C."/>
            <person name="Celniker S."/>
        </authorList>
    </citation>
    <scope>NUCLEOTIDE SEQUENCE</scope>
</reference>
<dbReference type="EMBL" id="BT023197">
    <property type="protein sequence ID" value="AAY55613.1"/>
    <property type="molecule type" value="mRNA"/>
</dbReference>
<keyword evidence="1" id="KW-0175">Coiled coil</keyword>
<dbReference type="PROSITE" id="PS50021">
    <property type="entry name" value="CH"/>
    <property type="match status" value="1"/>
</dbReference>
<dbReference type="SMART" id="SM00033">
    <property type="entry name" value="CH"/>
    <property type="match status" value="1"/>
</dbReference>
<organism evidence="3">
    <name type="scientific">Drosophila melanogaster</name>
    <name type="common">Fruit fly</name>
    <dbReference type="NCBI Taxonomy" id="7227"/>
    <lineage>
        <taxon>Eukaryota</taxon>
        <taxon>Metazoa</taxon>
        <taxon>Ecdysozoa</taxon>
        <taxon>Arthropoda</taxon>
        <taxon>Hexapoda</taxon>
        <taxon>Insecta</taxon>
        <taxon>Pterygota</taxon>
        <taxon>Neoptera</taxon>
        <taxon>Endopterygota</taxon>
        <taxon>Diptera</taxon>
        <taxon>Brachycera</taxon>
        <taxon>Muscomorpha</taxon>
        <taxon>Ephydroidea</taxon>
        <taxon>Drosophilidae</taxon>
        <taxon>Drosophila</taxon>
        <taxon>Sophophora</taxon>
    </lineage>
</organism>
<dbReference type="HOGENOM" id="CLU_492824_0_0_1"/>
<dbReference type="Pfam" id="PF00307">
    <property type="entry name" value="CH"/>
    <property type="match status" value="1"/>
</dbReference>
<dbReference type="OrthoDB" id="10017054at2759"/>
<dbReference type="InterPro" id="IPR001715">
    <property type="entry name" value="CH_dom"/>
</dbReference>
<dbReference type="PANTHER" id="PTHR23167">
    <property type="entry name" value="CALPONIN HOMOLOGY DOMAIN-CONTAINING PROTEIN DDB_G0272472-RELATED"/>
    <property type="match status" value="1"/>
</dbReference>